<keyword evidence="8 9" id="KW-0482">Metalloprotease</keyword>
<dbReference type="PANTHER" id="PTHR28570:SF3">
    <property type="entry name" value="ASPARTYL AMINOPEPTIDASE"/>
    <property type="match status" value="1"/>
</dbReference>
<keyword evidence="5 9" id="KW-0479">Metal-binding</keyword>
<keyword evidence="7 9" id="KW-0862">Zinc</keyword>
<evidence type="ECO:0000256" key="9">
    <source>
        <dbReference type="RuleBase" id="RU004386"/>
    </source>
</evidence>
<evidence type="ECO:0000256" key="7">
    <source>
        <dbReference type="ARBA" id="ARBA00022833"/>
    </source>
</evidence>
<comment type="similarity">
    <text evidence="2 9">Belongs to the peptidase M18 family.</text>
</comment>
<dbReference type="NCBIfam" id="NF002759">
    <property type="entry name" value="PRK02813.1"/>
    <property type="match status" value="1"/>
</dbReference>
<dbReference type="Pfam" id="PF02127">
    <property type="entry name" value="Peptidase_M18"/>
    <property type="match status" value="1"/>
</dbReference>
<gene>
    <name evidence="11" type="ORF">DWW07_06470</name>
</gene>
<evidence type="ECO:0000256" key="2">
    <source>
        <dbReference type="ARBA" id="ARBA00008290"/>
    </source>
</evidence>
<dbReference type="GO" id="GO:0005737">
    <property type="term" value="C:cytoplasm"/>
    <property type="evidence" value="ECO:0007669"/>
    <property type="project" value="UniProtKB-ARBA"/>
</dbReference>
<evidence type="ECO:0000256" key="6">
    <source>
        <dbReference type="ARBA" id="ARBA00022801"/>
    </source>
</evidence>
<dbReference type="GO" id="GO:0008237">
    <property type="term" value="F:metallopeptidase activity"/>
    <property type="evidence" value="ECO:0007669"/>
    <property type="project" value="UniProtKB-KW"/>
</dbReference>
<dbReference type="InterPro" id="IPR001948">
    <property type="entry name" value="Peptidase_M18"/>
</dbReference>
<dbReference type="AlphaFoldDB" id="A0A395X908"/>
<evidence type="ECO:0000313" key="12">
    <source>
        <dbReference type="Proteomes" id="UP000265828"/>
    </source>
</evidence>
<evidence type="ECO:0000256" key="8">
    <source>
        <dbReference type="ARBA" id="ARBA00023049"/>
    </source>
</evidence>
<organism evidence="11 12">
    <name type="scientific">Blautia obeum</name>
    <dbReference type="NCBI Taxonomy" id="40520"/>
    <lineage>
        <taxon>Bacteria</taxon>
        <taxon>Bacillati</taxon>
        <taxon>Bacillota</taxon>
        <taxon>Clostridia</taxon>
        <taxon>Lachnospirales</taxon>
        <taxon>Lachnospiraceae</taxon>
        <taxon>Blautia</taxon>
    </lineage>
</organism>
<dbReference type="GO" id="GO:0008270">
    <property type="term" value="F:zinc ion binding"/>
    <property type="evidence" value="ECO:0007669"/>
    <property type="project" value="InterPro"/>
</dbReference>
<evidence type="ECO:0000313" key="11">
    <source>
        <dbReference type="EMBL" id="RGV65273.1"/>
    </source>
</evidence>
<dbReference type="SUPFAM" id="SSF53187">
    <property type="entry name" value="Zn-dependent exopeptidases"/>
    <property type="match status" value="1"/>
</dbReference>
<evidence type="ECO:0000256" key="3">
    <source>
        <dbReference type="ARBA" id="ARBA00022438"/>
    </source>
</evidence>
<evidence type="ECO:0000256" key="10">
    <source>
        <dbReference type="RuleBase" id="RU004387"/>
    </source>
</evidence>
<dbReference type="EC" id="3.4.11.-" evidence="10"/>
<dbReference type="Gene3D" id="3.40.630.10">
    <property type="entry name" value="Zn peptidases"/>
    <property type="match status" value="1"/>
</dbReference>
<evidence type="ECO:0000256" key="4">
    <source>
        <dbReference type="ARBA" id="ARBA00022670"/>
    </source>
</evidence>
<accession>A0A395X908</accession>
<keyword evidence="4 9" id="KW-0645">Protease</keyword>
<proteinExistence type="inferred from homology"/>
<dbReference type="CDD" id="cd05658">
    <property type="entry name" value="M18_DAP"/>
    <property type="match status" value="1"/>
</dbReference>
<dbReference type="Proteomes" id="UP000265828">
    <property type="component" value="Unassembled WGS sequence"/>
</dbReference>
<dbReference type="PRINTS" id="PR00932">
    <property type="entry name" value="AMINO1PTASE"/>
</dbReference>
<dbReference type="EMBL" id="QRZI01000003">
    <property type="protein sequence ID" value="RGV65273.1"/>
    <property type="molecule type" value="Genomic_DNA"/>
</dbReference>
<comment type="cofactor">
    <cofactor evidence="1 10">
        <name>Zn(2+)</name>
        <dbReference type="ChEBI" id="CHEBI:29105"/>
    </cofactor>
</comment>
<dbReference type="GO" id="GO:0006508">
    <property type="term" value="P:proteolysis"/>
    <property type="evidence" value="ECO:0007669"/>
    <property type="project" value="UniProtKB-KW"/>
</dbReference>
<protein>
    <recommendedName>
        <fullName evidence="10">M18 family aminopeptidase</fullName>
        <ecNumber evidence="10">3.4.11.-</ecNumber>
    </recommendedName>
</protein>
<comment type="caution">
    <text evidence="11">The sequence shown here is derived from an EMBL/GenBank/DDBJ whole genome shotgun (WGS) entry which is preliminary data.</text>
</comment>
<dbReference type="SUPFAM" id="SSF101821">
    <property type="entry name" value="Aminopeptidase/glucanase lid domain"/>
    <property type="match status" value="1"/>
</dbReference>
<evidence type="ECO:0000256" key="1">
    <source>
        <dbReference type="ARBA" id="ARBA00001947"/>
    </source>
</evidence>
<evidence type="ECO:0000256" key="5">
    <source>
        <dbReference type="ARBA" id="ARBA00022723"/>
    </source>
</evidence>
<dbReference type="InterPro" id="IPR023358">
    <property type="entry name" value="Peptidase_M18_dom2"/>
</dbReference>
<dbReference type="GO" id="GO:0004177">
    <property type="term" value="F:aminopeptidase activity"/>
    <property type="evidence" value="ECO:0007669"/>
    <property type="project" value="UniProtKB-KW"/>
</dbReference>
<reference evidence="11 12" key="1">
    <citation type="submission" date="2018-08" db="EMBL/GenBank/DDBJ databases">
        <title>A genome reference for cultivated species of the human gut microbiota.</title>
        <authorList>
            <person name="Zou Y."/>
            <person name="Xue W."/>
            <person name="Luo G."/>
        </authorList>
    </citation>
    <scope>NUCLEOTIDE SEQUENCE [LARGE SCALE GENOMIC DNA]</scope>
    <source>
        <strain evidence="11 12">AF14-23</strain>
    </source>
</reference>
<keyword evidence="3 9" id="KW-0031">Aminopeptidase</keyword>
<sequence>MYIETTEKLLDFIEKSPTAFQAVDEMQKRLTENGFEVLSEKEYWKLIPGGKYLVTRNNSALIAFCIPEKESRVFHIMASHSDSPSFKIKENPEIKVDNSYVKLNVEKYGGMLMAPWFDRPLSVAGRVIIRRNGGLKEKLINIKRDLVMIPNLAIHMNREANNGVSYNPQKDLQPLFAVGNTDRTLLEIIAEQTGVKKEDIISHDLFLYNRMPGTIWGADKEFVSSARLDDLQCAFASMEGLLRAQNHESIAVHCVMDNEEVGSGTKQGAASTFLKDTLLRINMGLGRTYEEYLMTLAGSFMVSADNAHALHPNYTDKTDPTNHPVLNKGIVIKFNANQKYCTDAVSAAIFKELCTKAGVPYQTFVNCSDIAGGSTLGNISNTQVPMNTVDIGLPQLAMHSPYETAGVKDTEYLVRAAEELFA</sequence>
<dbReference type="Gene3D" id="2.30.250.10">
    <property type="entry name" value="Aminopeptidase i, Domain 2"/>
    <property type="match status" value="1"/>
</dbReference>
<dbReference type="RefSeq" id="WP_117628502.1">
    <property type="nucleotide sequence ID" value="NZ_QRYY01000003.1"/>
</dbReference>
<dbReference type="PANTHER" id="PTHR28570">
    <property type="entry name" value="ASPARTYL AMINOPEPTIDASE"/>
    <property type="match status" value="1"/>
</dbReference>
<keyword evidence="6 9" id="KW-0378">Hydrolase</keyword>
<name>A0A395X908_9FIRM</name>